<dbReference type="Pfam" id="PF13193">
    <property type="entry name" value="AMP-binding_C"/>
    <property type="match status" value="1"/>
</dbReference>
<dbReference type="Pfam" id="PF00501">
    <property type="entry name" value="AMP-binding"/>
    <property type="match status" value="1"/>
</dbReference>
<feature type="domain" description="Ketosynthase family 3 (KS3)" evidence="12">
    <location>
        <begin position="1070"/>
        <end position="1493"/>
    </location>
</feature>
<dbReference type="InterPro" id="IPR057326">
    <property type="entry name" value="KR_dom"/>
</dbReference>
<dbReference type="InterPro" id="IPR032821">
    <property type="entry name" value="PKS_assoc"/>
</dbReference>
<dbReference type="InterPro" id="IPR049900">
    <property type="entry name" value="PKS_mFAS_DH"/>
</dbReference>
<evidence type="ECO:0000256" key="6">
    <source>
        <dbReference type="ARBA" id="ARBA00023194"/>
    </source>
</evidence>
<dbReference type="Pfam" id="PF22953">
    <property type="entry name" value="SpnB_Rossmann"/>
    <property type="match status" value="2"/>
</dbReference>
<reference evidence="15" key="1">
    <citation type="journal article" date="2019" name="Int. J. Syst. Evol. Microbiol.">
        <title>The Global Catalogue of Microorganisms (GCM) 10K type strain sequencing project: providing services to taxonomists for standard genome sequencing and annotation.</title>
        <authorList>
            <consortium name="The Broad Institute Genomics Platform"/>
            <consortium name="The Broad Institute Genome Sequencing Center for Infectious Disease"/>
            <person name="Wu L."/>
            <person name="Ma J."/>
        </authorList>
    </citation>
    <scope>NUCLEOTIDE SEQUENCE [LARGE SCALE GENOMIC DNA]</scope>
    <source>
        <strain evidence="15">CGMCC 4.1721</strain>
    </source>
</reference>
<dbReference type="InterPro" id="IPR049551">
    <property type="entry name" value="PKS_DH_C"/>
</dbReference>
<dbReference type="Gene3D" id="3.30.70.3290">
    <property type="match status" value="2"/>
</dbReference>
<evidence type="ECO:0000313" key="14">
    <source>
        <dbReference type="EMBL" id="MFC5173686.1"/>
    </source>
</evidence>
<feature type="region of interest" description="Disordered" evidence="10">
    <location>
        <begin position="2514"/>
        <end position="2534"/>
    </location>
</feature>
<dbReference type="InterPro" id="IPR045851">
    <property type="entry name" value="AMP-bd_C_sf"/>
</dbReference>
<dbReference type="InterPro" id="IPR042104">
    <property type="entry name" value="PKS_dehydratase_sf"/>
</dbReference>
<dbReference type="InterPro" id="IPR006162">
    <property type="entry name" value="Ppantetheine_attach_site"/>
</dbReference>
<evidence type="ECO:0000256" key="9">
    <source>
        <dbReference type="PROSITE-ProRule" id="PRU01363"/>
    </source>
</evidence>
<dbReference type="SMART" id="SM00823">
    <property type="entry name" value="PKS_PP"/>
    <property type="match status" value="3"/>
</dbReference>
<dbReference type="InterPro" id="IPR020806">
    <property type="entry name" value="PKS_PP-bd"/>
</dbReference>
<sequence length="4411" mass="461128">MLRTELIRPLPELLKAHADRFGDKVAFRDARRSVTYAELERRSGRIAGHLARMRLQRGDCVAIYLGNCVEVIESYLAIVRASAIGSPFNPRATDAELAYLLEDSNARVVITDAAHAEQLGRVLTDRSDVRVVVTGDAPAGALRFETLAGTEPAVGPRDDLGLDDLAWMLYTSGTTGRPKGVLSTQRNCLWSVAACYAPVPGLNSEDRVVWPLPLFHSLSHIACVLGVTAVGATARIVDGFEAEEVLDALREDSATFLAGVPTMYHYLVRAARRQGFEAPHLRMCLVGGAITTASLRRSFEEAFGAPLLDAYGSTETCGSITINWPTGARVEGSCGLPVPGLGVRLVDPETGEDVPAEREGEVWVSGPSVMAGYHNQPEATAEAIRHGWYRTGDLARRDAAGYFTVTGRIKELIIRGGENIHPGEIEEVLRRVPGVADVAVVGRPHETLGEVPVACLVPGPEGLDPQALFAACRKELSYYKVPEELYEVARVPRTASGKITRHVLLEQPARLRAAGASHYESLFRLDWIPLPSVPPPPVVPGRWALVGPRTEDLAAGLLDRGMQVSHHSDPAALLDAVTGEEAPDVTVFAPVAGSADDDGVVRELTGNVAAWLADDRFSGGQLLLATGRAVATASDEVIPDLWQAALWGRLRDIRRQHPGRIVLADLDVFDARSGAVLPTLLPGDEPQFAVRSGIALLPRLTRAAAPAPGEREPAPDPRRTVLITGADGPAAAAAARHLVIGHGVRHVLLVSEQGPRDRAAVELEDELTRAGARVVLAACDLTERAALADVLTRIRRPLTAVVHTPGAAAGAGRDPLRTAALQVLNLHELTLDADLDAFVLHSSAAGLLGVADSPGQGAVAAFLDGLAQNRRAAGHTALCLAWGPSEAYDGDTGTATPAGVGRLSPHDCRAMFDAARTVDHAVLVPMRLDSATLHTDEVPAPLRGVIEVTSRAAAPDEAGSAALREQLLSVPDNERGRVLLELVRTHAARVLDLPEGATVGADKAFKELGFTSLAAVALRGTLTGATGLRLSATVAFDHPTPVALARHLRALLLDDAPAVTPSTPSAAASDEPVAIVAMGCRLPGGISSPEELWQLVALGLDGVTAFPEDRGWDVAGLYDPDPDRQGTTYVREGGFLADAGDFDADFFGISPREALSMDPQQRLLLETSWEVFERAGIDPTSLRGQNVGVFSGLMHHDYGTDAPAGAEGYIGTGTAGSVASGRVAYTLGLEGPAITVDTACSSSLVAMHLAAQALRSGECSMALAGGAAVMAEPGSFIEFSRQRALAPDSRCKAFAAAADGTSWSEGVGVLLLERLSDAQRNGHRVLALLRGSAVNQDGASNGLTAPSGPAQRRVIRQALANARLEGHEVDAVEAHGTGTTLGDPIEAQALLATYGQDRPADRPLWLGSLKSNIGHAQAAAGVAGVIKMVMAMRHGVLPVTLHVDAPTPHVDWASGAVELLTEARDWPDAGRPRRSAVSSFGVSGTNAHVILEHVPEAARGSEREKDGGGGHGPLPLLVSGRGEQALAAQAARLGEHLATRPELGLGEVAHALATTRAALEQRAVVVADDLDEARSALDAVAAGRPDKSVVRGSADTEGKVVFVLPGQGSQWAGMGAELLDVSPVFAQHMALCAEALAPHVDWSLSDVVRQVPGAPTLDRVDVVQPVSFAVMVSLAQVWRSHGVEPDGVVGHSQGEIAAACIAGALSLPDAARVVALRSRAIAQHLAGRGGMMSVALSAEEAGRWLDGAPYGEELSLAAVNGPSSVVVAGTPEALDAMSDGLQSEDVRVRRIPVDYASHSAQVERIEADLASALAPIGPRRSDIPFYSTVHNRWMDTRELDADYWYRNLRGTVRMEEAIRALLAQGFGFFVEVSSHPVLVPAVQATAEDEVGGAVTVVGTLRRDDGGTRRLLTSLAGAWVRGLAVDWPTASPRPGADLPTYAFQRRRFWLEGSSDRSAHASGTPADPMEASFWKAVDSEDLEGLAASLAAGGQGDADGLGAVAGALPVLAEWRRRHRERSAGEAWRYRVTWKRLDGADRDELPGRWLVMTPTAPDGPHGGTSSDGPGDRTAPTVRDDRAAGVLDGLRARGSVCVRMDVNAADADAGELAARIREEAAQPGGISGVLSLLAFDERPVAGAPAHTAGLAATVALVAALEASGVDAPLWALTCGAVATGPDSPETSPAQAMVWGLGRVVALEQPHRWGGLVDLPHTLDERALRRLAGALSGTDGEDQLAVRPTGVFARRLTPAPTGGAPAARRWNPRGTVLVTGGTGGVGAEIARRLASDGAAHLVLTGRRGPQAPGAQQLAEELRASGAQVTLSACDVADRDAVRSLITSLPGRLTAVVHAAGVGQNSLLADTTPEEFAAILAGKAAGAAHLDELLGDAGLDAFVLMSSNSGVWGGGGQSAYAAANAFLDALAERRRAGGRTATSVAWGAWGGGIGLGARDGASERLRRAGVREMEPGTAVSALMRAVENDDTCVSVTHMDWQRFGAAFTMSRPSPLIADLPGMRDTRTDEKEEHGTPGPAGRLAGLTGPGGDRLVLDLVRAQSAAVLGHSGAAAVDATRAFRDQGFDSMTALDLRNRLAAEAGLALPSTIVFDHPSPTALATHLRGLLLGEQAVTVQTVPGAARDDDPIVIVAMSARLPGGIASPEDLWKLVEDGGDAVSDFPGDRGWDVENLFDPDPEQTGKSYVRHGSFLYDAGDFDAAFFGISPREALAMDPQQRVLLETAWEVVERAGIDPATLHGSRTGVFVGAMHQDYGTGQSPARRGAEGYFVTGNAASVLSGRVAYTLGLEGPAVTVDTACSSSLVALHMAAQALRSGECDLAMAGGVTVMATPDGFVEFSRQRGLSADGRCRAFAASADGTGWSEGAGLLLVERLSDARRKGHPVLAVVRGTAINQDGASNGLTAPNGTSQQRVIRQALADAGLTAPDVDVVEAHGTGTTLGDPIEAHAVLAAYGQDRPEGRPLWLGSLKSNIGHTQAAAGVAGVIKMVMAMRHGVLPRTLHVDEPSPHIDWASGAVELLTEARDWPDLDRPRRAGVSSFGISGTNGHVILEQPPVGGPSAPEVRRTPPAVPWLLAARTPEALSAQAARLVAFLERPEGPEPADVAYSLTSRSNLEHRAVLVAGDGEDPLPGLRALAHGEGAAALVQGTRAGGLTAVLFTGQGAQRLGMGRELYDAYPAFAEAFDTVCAELDPRLERPLHSVLLGSDPAPLERTATAQAALFTVEVALFRLMESWGVRPDAVAGHSVGEIAAAHVAGVLSLADACALVAARGALMQTLPTGGSMIAVAASEDEVLPLLAGLEDRVGIAAVNGPSAVVLSGDERAVQEMAAQFAARGTETRRLRVSHAFHSPLMDPMLDPFRAVVEKLRFEAPRIPVVSTSTPEATGSDALCGPDHWIDQVRRPVRFHDAVRTLHSQGVDTFLELGPGGVLTAMVQDCLSDVAETVAAVPTLRRDRPEPQAVVSALAQLHVRGVPVDWATLFEGSGSLRVDLPTYAFQHRRYWLNPAGATPDAAAAGLTDAGHPLLRGTVTLPDSDGVLATGRLSVSTHGWLADHIVGGQVLVPGTALVEAAVRAGDEAGFPVLDELVIETPLVLPDHAAVQLQVAVSAPDATGRRPVGIHSRPAGADPDAPWTRHAGGLLARGVTAPPPASGEWPPQGAGRVDTDRFYPSMAEAGYAYGPAFTGLRAVWTRGEEIFAEAALPKDHEDDARQFGLHPALLDAALHAASFGALAGMGQGRLLLPFAWTGVTLHASGACALRVKVTPAGPGAFALEATDTDGLPVMSVESLVFRPVSAEQMHAGPATYDRLFHLDWPALTIPERPDPAQRLEYADLTDTPAGEGPVRARNLLGRALHAVRSWLDEERPASERLVVLTRDACLPGNDPAAAAVWGLVRAAQSEHPDRIVLADIDDDEDSRRALPQAVASGEAQLAVRAGRAQVPRLARVPSGTPAGGRPLDPEGTVLITGGTGTLGALVARHLVAEHGVRSVVLVSRSGGDSTGARALDAELAALGAHVTFAACDVADREALAAVLDAIPAERPLTGVVHAAGVLDDGVLTALTPERLDTVLRPKADAAWHLHELTRDTGLAVFMLFSSASGLLGTPGQANYAASNAFLDALAQHRHTQGLPATSLAWGLWAQASAMTGGLGSAELERGRRGGMDALSSREGMELLDTALHLGHARLMPAKLDLGAYGTEAAAVPPLLRGLTRVTRKSSRGGASDAARVPAKELSGLDEAERESALLELVRAEAATVLGHGSTGTIDSDQAFKDVGFDSLTAVELRNRLVGATGVRLPATLVFDYPTPLALARCLAERLRPERPGTVAAGAQPLVLTAELDRLEAAFAHADPDEELRTELMSRLSRLEALTASWGPAGGIDDAEDAFDFDTASDDEIFGLIDKELGSS</sequence>
<dbReference type="Pfam" id="PF18369">
    <property type="entry name" value="PKS_DE"/>
    <property type="match status" value="1"/>
</dbReference>
<dbReference type="SUPFAM" id="SSF51735">
    <property type="entry name" value="NAD(P)-binding Rossmann-fold domains"/>
    <property type="match status" value="6"/>
</dbReference>
<accession>A0ABW0B967</accession>
<dbReference type="InterPro" id="IPR009081">
    <property type="entry name" value="PP-bd_ACP"/>
</dbReference>
<dbReference type="Gene3D" id="3.10.129.110">
    <property type="entry name" value="Polyketide synthase dehydratase"/>
    <property type="match status" value="1"/>
</dbReference>
<dbReference type="Gene3D" id="3.40.50.12780">
    <property type="entry name" value="N-terminal domain of ligase-like"/>
    <property type="match status" value="1"/>
</dbReference>
<dbReference type="InterPro" id="IPR020841">
    <property type="entry name" value="PKS_Beta-ketoAc_synthase_dom"/>
</dbReference>
<dbReference type="SUPFAM" id="SSF53901">
    <property type="entry name" value="Thiolase-like"/>
    <property type="match status" value="2"/>
</dbReference>
<dbReference type="InterPro" id="IPR016035">
    <property type="entry name" value="Acyl_Trfase/lysoPLipase"/>
</dbReference>
<dbReference type="CDD" id="cd08952">
    <property type="entry name" value="KR_1_SDR_x"/>
    <property type="match status" value="1"/>
</dbReference>
<keyword evidence="15" id="KW-1185">Reference proteome</keyword>
<evidence type="ECO:0000256" key="10">
    <source>
        <dbReference type="SAM" id="MobiDB-lite"/>
    </source>
</evidence>
<dbReference type="SUPFAM" id="SSF55048">
    <property type="entry name" value="Probable ACP-binding domain of malonyl-CoA ACP transacylase"/>
    <property type="match status" value="2"/>
</dbReference>
<evidence type="ECO:0000256" key="5">
    <source>
        <dbReference type="ARBA" id="ARBA00022737"/>
    </source>
</evidence>
<feature type="domain" description="Carrier" evidence="11">
    <location>
        <begin position="977"/>
        <end position="1052"/>
    </location>
</feature>
<feature type="region of interest" description="Disordered" evidence="10">
    <location>
        <begin position="1498"/>
        <end position="1518"/>
    </location>
</feature>
<keyword evidence="5" id="KW-0677">Repeat</keyword>
<gene>
    <name evidence="14" type="ORF">ACFPRK_24260</name>
</gene>
<dbReference type="PROSITE" id="PS00455">
    <property type="entry name" value="AMP_BINDING"/>
    <property type="match status" value="1"/>
</dbReference>
<name>A0ABW0B967_9ACTN</name>
<dbReference type="InterPro" id="IPR055123">
    <property type="entry name" value="SpnB-like_Rossmann"/>
</dbReference>
<dbReference type="SMART" id="SM00827">
    <property type="entry name" value="PKS_AT"/>
    <property type="match status" value="2"/>
</dbReference>
<keyword evidence="7" id="KW-0511">Multifunctional enzyme</keyword>
<dbReference type="RefSeq" id="WP_065847588.1">
    <property type="nucleotide sequence ID" value="NZ_JBHSKI010000011.1"/>
</dbReference>
<dbReference type="CDD" id="cd00833">
    <property type="entry name" value="PKS"/>
    <property type="match status" value="2"/>
</dbReference>
<dbReference type="InterPro" id="IPR020845">
    <property type="entry name" value="AMP-binding_CS"/>
</dbReference>
<dbReference type="Pfam" id="PF00698">
    <property type="entry name" value="Acyl_transf_1"/>
    <property type="match status" value="2"/>
</dbReference>
<dbReference type="Gene3D" id="1.10.1200.10">
    <property type="entry name" value="ACP-like"/>
    <property type="match status" value="3"/>
</dbReference>
<evidence type="ECO:0000313" key="15">
    <source>
        <dbReference type="Proteomes" id="UP001596208"/>
    </source>
</evidence>
<dbReference type="SMART" id="SM00825">
    <property type="entry name" value="PKS_KS"/>
    <property type="match status" value="2"/>
</dbReference>
<organism evidence="14 15">
    <name type="scientific">Streptomyces mutomycini</name>
    <dbReference type="NCBI Taxonomy" id="284036"/>
    <lineage>
        <taxon>Bacteria</taxon>
        <taxon>Bacillati</taxon>
        <taxon>Actinomycetota</taxon>
        <taxon>Actinomycetes</taxon>
        <taxon>Kitasatosporales</taxon>
        <taxon>Streptomycetaceae</taxon>
        <taxon>Streptomyces</taxon>
    </lineage>
</organism>
<dbReference type="Gene3D" id="3.40.366.10">
    <property type="entry name" value="Malonyl-Coenzyme A Acyl Carrier Protein, domain 2"/>
    <property type="match status" value="2"/>
</dbReference>
<comment type="pathway">
    <text evidence="1">Antibiotic biosynthesis.</text>
</comment>
<dbReference type="SMART" id="SM00826">
    <property type="entry name" value="PKS_DH"/>
    <property type="match status" value="1"/>
</dbReference>
<dbReference type="PROSITE" id="PS00012">
    <property type="entry name" value="PHOSPHOPANTETHEINE"/>
    <property type="match status" value="1"/>
</dbReference>
<dbReference type="PROSITE" id="PS00606">
    <property type="entry name" value="KS3_1"/>
    <property type="match status" value="2"/>
</dbReference>
<dbReference type="SUPFAM" id="SSF56801">
    <property type="entry name" value="Acetyl-CoA synthetase-like"/>
    <property type="match status" value="1"/>
</dbReference>
<dbReference type="InterPro" id="IPR018201">
    <property type="entry name" value="Ketoacyl_synth_AS"/>
</dbReference>
<feature type="domain" description="Ketosynthase family 3 (KS3)" evidence="12">
    <location>
        <begin position="2634"/>
        <end position="3060"/>
    </location>
</feature>
<feature type="domain" description="PKS/mFAS DH" evidence="13">
    <location>
        <begin position="3529"/>
        <end position="3806"/>
    </location>
</feature>
<evidence type="ECO:0000256" key="2">
    <source>
        <dbReference type="ARBA" id="ARBA00022450"/>
    </source>
</evidence>
<dbReference type="Pfam" id="PF21089">
    <property type="entry name" value="PKS_DH_N"/>
    <property type="match status" value="1"/>
</dbReference>
<dbReference type="SMART" id="SM00822">
    <property type="entry name" value="PKS_KR"/>
    <property type="match status" value="3"/>
</dbReference>
<dbReference type="Pfam" id="PF00550">
    <property type="entry name" value="PP-binding"/>
    <property type="match status" value="3"/>
</dbReference>
<evidence type="ECO:0000256" key="1">
    <source>
        <dbReference type="ARBA" id="ARBA00004792"/>
    </source>
</evidence>
<dbReference type="InterPro" id="IPR049552">
    <property type="entry name" value="PKS_DH_N"/>
</dbReference>
<dbReference type="InterPro" id="IPR050091">
    <property type="entry name" value="PKS_NRPS_Biosynth_Enz"/>
</dbReference>
<dbReference type="PANTHER" id="PTHR43775">
    <property type="entry name" value="FATTY ACID SYNTHASE"/>
    <property type="match status" value="1"/>
</dbReference>
<feature type="domain" description="Carrier" evidence="11">
    <location>
        <begin position="4247"/>
        <end position="4322"/>
    </location>
</feature>
<protein>
    <submittedName>
        <fullName evidence="14">Type I polyketide synthase</fullName>
    </submittedName>
</protein>
<dbReference type="SUPFAM" id="SSF47336">
    <property type="entry name" value="ACP-like"/>
    <property type="match status" value="3"/>
</dbReference>
<dbReference type="NCBIfam" id="NF045894">
    <property type="entry name" value="PKS_plus_SDR"/>
    <property type="match status" value="1"/>
</dbReference>
<dbReference type="CDD" id="cd08956">
    <property type="entry name" value="KR_3_FAS_SDR_x"/>
    <property type="match status" value="2"/>
</dbReference>
<dbReference type="InterPro" id="IPR042099">
    <property type="entry name" value="ANL_N_sf"/>
</dbReference>
<dbReference type="InterPro" id="IPR020807">
    <property type="entry name" value="PKS_DH"/>
</dbReference>
<dbReference type="PROSITE" id="PS52019">
    <property type="entry name" value="PKS_MFAS_DH"/>
    <property type="match status" value="1"/>
</dbReference>
<dbReference type="Pfam" id="PF02801">
    <property type="entry name" value="Ketoacyl-synt_C"/>
    <property type="match status" value="2"/>
</dbReference>
<keyword evidence="6" id="KW-0045">Antibiotic biosynthesis</keyword>
<dbReference type="InterPro" id="IPR041618">
    <property type="entry name" value="PKS_DE"/>
</dbReference>
<dbReference type="PROSITE" id="PS52004">
    <property type="entry name" value="KS3_2"/>
    <property type="match status" value="2"/>
</dbReference>
<dbReference type="InterPro" id="IPR016039">
    <property type="entry name" value="Thiolase-like"/>
</dbReference>
<evidence type="ECO:0000256" key="7">
    <source>
        <dbReference type="ARBA" id="ARBA00023268"/>
    </source>
</evidence>
<dbReference type="InterPro" id="IPR036291">
    <property type="entry name" value="NAD(P)-bd_dom_sf"/>
</dbReference>
<dbReference type="InterPro" id="IPR014043">
    <property type="entry name" value="Acyl_transferase_dom"/>
</dbReference>
<evidence type="ECO:0000256" key="4">
    <source>
        <dbReference type="ARBA" id="ARBA00022679"/>
    </source>
</evidence>
<dbReference type="InterPro" id="IPR000873">
    <property type="entry name" value="AMP-dep_synth/lig_dom"/>
</dbReference>
<keyword evidence="3" id="KW-0597">Phosphoprotein</keyword>
<dbReference type="Pfam" id="PF00109">
    <property type="entry name" value="ketoacyl-synt"/>
    <property type="match status" value="2"/>
</dbReference>
<dbReference type="PANTHER" id="PTHR43775:SF51">
    <property type="entry name" value="INACTIVE PHENOLPHTHIOCEROL SYNTHESIS POLYKETIDE SYNTHASE TYPE I PKS1-RELATED"/>
    <property type="match status" value="1"/>
</dbReference>
<dbReference type="Pfam" id="PF16197">
    <property type="entry name" value="KAsynt_C_assoc"/>
    <property type="match status" value="2"/>
</dbReference>
<dbReference type="SUPFAM" id="SSF52151">
    <property type="entry name" value="FabD/lysophospholipase-like"/>
    <property type="match status" value="2"/>
</dbReference>
<evidence type="ECO:0000259" key="13">
    <source>
        <dbReference type="PROSITE" id="PS52019"/>
    </source>
</evidence>
<feature type="active site" description="Proton donor; for dehydratase activity" evidence="9">
    <location>
        <position position="3727"/>
    </location>
</feature>
<dbReference type="Gene3D" id="3.40.47.10">
    <property type="match status" value="2"/>
</dbReference>
<evidence type="ECO:0000256" key="3">
    <source>
        <dbReference type="ARBA" id="ARBA00022553"/>
    </source>
</evidence>
<dbReference type="InterPro" id="IPR013968">
    <property type="entry name" value="PKS_KR"/>
</dbReference>
<dbReference type="InterPro" id="IPR001227">
    <property type="entry name" value="Ac_transferase_dom_sf"/>
</dbReference>
<feature type="region of interest" description="N-terminal hotdog fold" evidence="9">
    <location>
        <begin position="3529"/>
        <end position="3654"/>
    </location>
</feature>
<feature type="active site" description="Proton acceptor; for dehydratase activity" evidence="9">
    <location>
        <position position="3561"/>
    </location>
</feature>
<dbReference type="Pfam" id="PF08659">
    <property type="entry name" value="KR"/>
    <property type="match status" value="3"/>
</dbReference>
<dbReference type="Gene3D" id="3.30.300.30">
    <property type="match status" value="1"/>
</dbReference>
<keyword evidence="4" id="KW-0808">Transferase</keyword>
<dbReference type="InterPro" id="IPR025110">
    <property type="entry name" value="AMP-bd_C"/>
</dbReference>
<dbReference type="Proteomes" id="UP001596208">
    <property type="component" value="Unassembled WGS sequence"/>
</dbReference>
<dbReference type="EMBL" id="JBHSKI010000011">
    <property type="protein sequence ID" value="MFC5173686.1"/>
    <property type="molecule type" value="Genomic_DNA"/>
</dbReference>
<proteinExistence type="predicted"/>
<evidence type="ECO:0000259" key="12">
    <source>
        <dbReference type="PROSITE" id="PS52004"/>
    </source>
</evidence>
<keyword evidence="8" id="KW-0012">Acyltransferase</keyword>
<keyword evidence="2" id="KW-0596">Phosphopantetheine</keyword>
<dbReference type="InterPro" id="IPR036736">
    <property type="entry name" value="ACP-like_sf"/>
</dbReference>
<dbReference type="Gene3D" id="3.40.50.720">
    <property type="entry name" value="NAD(P)-binding Rossmann-like Domain"/>
    <property type="match status" value="3"/>
</dbReference>
<feature type="region of interest" description="Disordered" evidence="10">
    <location>
        <begin position="2048"/>
        <end position="2074"/>
    </location>
</feature>
<dbReference type="InterPro" id="IPR016036">
    <property type="entry name" value="Malonyl_transacylase_ACP-bd"/>
</dbReference>
<dbReference type="PROSITE" id="PS50075">
    <property type="entry name" value="CARRIER"/>
    <property type="match status" value="3"/>
</dbReference>
<evidence type="ECO:0000256" key="8">
    <source>
        <dbReference type="ARBA" id="ARBA00023315"/>
    </source>
</evidence>
<feature type="region of interest" description="C-terminal hotdog fold" evidence="9">
    <location>
        <begin position="3666"/>
        <end position="3806"/>
    </location>
</feature>
<feature type="region of interest" description="Disordered" evidence="10">
    <location>
        <begin position="3620"/>
        <end position="3669"/>
    </location>
</feature>
<dbReference type="InterPro" id="IPR014030">
    <property type="entry name" value="Ketoacyl_synth_N"/>
</dbReference>
<dbReference type="Pfam" id="PF14765">
    <property type="entry name" value="PS-DH"/>
    <property type="match status" value="1"/>
</dbReference>
<feature type="compositionally biased region" description="Basic and acidic residues" evidence="10">
    <location>
        <begin position="2514"/>
        <end position="2523"/>
    </location>
</feature>
<comment type="caution">
    <text evidence="14">The sequence shown here is derived from an EMBL/GenBank/DDBJ whole genome shotgun (WGS) entry which is preliminary data.</text>
</comment>
<dbReference type="Gene3D" id="6.10.140.1830">
    <property type="match status" value="1"/>
</dbReference>
<dbReference type="InterPro" id="IPR014031">
    <property type="entry name" value="Ketoacyl_synth_C"/>
</dbReference>
<dbReference type="SMART" id="SM01294">
    <property type="entry name" value="PKS_PP_betabranch"/>
    <property type="match status" value="1"/>
</dbReference>
<evidence type="ECO:0000259" key="11">
    <source>
        <dbReference type="PROSITE" id="PS50075"/>
    </source>
</evidence>
<feature type="domain" description="Carrier" evidence="11">
    <location>
        <begin position="2541"/>
        <end position="2616"/>
    </location>
</feature>
<feature type="compositionally biased region" description="Basic and acidic residues" evidence="10">
    <location>
        <begin position="1498"/>
        <end position="1508"/>
    </location>
</feature>